<accession>A0A1J4MBX0</accession>
<comment type="caution">
    <text evidence="1">The sequence shown here is derived from an EMBL/GenBank/DDBJ whole genome shotgun (WGS) entry which is preliminary data.</text>
</comment>
<reference evidence="1 2" key="1">
    <citation type="submission" date="2016-10" db="EMBL/GenBank/DDBJ databases">
        <title>Reductive evolution of mitochondrial metabolism and differential evolution of invasion-related proteins in Cryptosporidium.</title>
        <authorList>
            <person name="Liu S."/>
            <person name="Roellig D.M."/>
            <person name="Guo Y."/>
            <person name="Li N."/>
            <person name="Frace M.A."/>
            <person name="Tang K."/>
            <person name="Zhang L."/>
            <person name="Feng Y."/>
            <person name="Xiao L."/>
        </authorList>
    </citation>
    <scope>NUCLEOTIDE SEQUENCE [LARGE SCALE GENOMIC DNA]</scope>
    <source>
        <strain evidence="1">39726</strain>
    </source>
</reference>
<evidence type="ECO:0000313" key="1">
    <source>
        <dbReference type="EMBL" id="OII71721.1"/>
    </source>
</evidence>
<dbReference type="CDD" id="cd00076">
    <property type="entry name" value="HFD_SF"/>
    <property type="match status" value="1"/>
</dbReference>
<name>A0A1J4MBX0_9CRYT</name>
<dbReference type="InterPro" id="IPR009072">
    <property type="entry name" value="Histone-fold"/>
</dbReference>
<dbReference type="OrthoDB" id="436852at2759"/>
<dbReference type="EMBL" id="LRBP01000027">
    <property type="protein sequence ID" value="OII71721.1"/>
    <property type="molecule type" value="Genomic_DNA"/>
</dbReference>
<protein>
    <submittedName>
        <fullName evidence="1">Uncharacterized protein</fullName>
    </submittedName>
</protein>
<dbReference type="RefSeq" id="XP_028873340.1">
    <property type="nucleotide sequence ID" value="XM_029017542.1"/>
</dbReference>
<dbReference type="GO" id="GO:0046982">
    <property type="term" value="F:protein heterodimerization activity"/>
    <property type="evidence" value="ECO:0007669"/>
    <property type="project" value="InterPro"/>
</dbReference>
<dbReference type="GeneID" id="39977321"/>
<evidence type="ECO:0000313" key="2">
    <source>
        <dbReference type="Proteomes" id="UP000186176"/>
    </source>
</evidence>
<proteinExistence type="predicted"/>
<sequence>MSKCADNSENNTNNINRKITSSISNSIRLLLKKFEVELDDPNVLETATEAYINYIELLGKISSSVALTAGRTQVNIVDIRKSIKILDIKRYEQVFLHSELESIIKKKNDFGTNFSKTIIPDICTNGNSLWKDVLSDKNSSNEKSLDPELFEFVDSIPKYIPDFLPIFPPRLDYCDNKFSNN</sequence>
<dbReference type="Gene3D" id="1.10.20.10">
    <property type="entry name" value="Histone, subunit A"/>
    <property type="match status" value="1"/>
</dbReference>
<organism evidence="1 2">
    <name type="scientific">Cryptosporidium ubiquitum</name>
    <dbReference type="NCBI Taxonomy" id="857276"/>
    <lineage>
        <taxon>Eukaryota</taxon>
        <taxon>Sar</taxon>
        <taxon>Alveolata</taxon>
        <taxon>Apicomplexa</taxon>
        <taxon>Conoidasida</taxon>
        <taxon>Coccidia</taxon>
        <taxon>Eucoccidiorida</taxon>
        <taxon>Eimeriorina</taxon>
        <taxon>Cryptosporidiidae</taxon>
        <taxon>Cryptosporidium</taxon>
    </lineage>
</organism>
<dbReference type="VEuPathDB" id="CryptoDB:cubi_00528"/>
<gene>
    <name evidence="1" type="ORF">cubi_00528</name>
</gene>
<keyword evidence="2" id="KW-1185">Reference proteome</keyword>
<dbReference type="AlphaFoldDB" id="A0A1J4MBX0"/>
<dbReference type="Proteomes" id="UP000186176">
    <property type="component" value="Unassembled WGS sequence"/>
</dbReference>